<comment type="subcellular location">
    <subcellularLocation>
        <location evidence="1">Membrane</location>
    </subcellularLocation>
</comment>
<evidence type="ECO:0000313" key="7">
    <source>
        <dbReference type="EMBL" id="WFD01058.1"/>
    </source>
</evidence>
<feature type="transmembrane region" description="Helical" evidence="5">
    <location>
        <begin position="365"/>
        <end position="386"/>
    </location>
</feature>
<feature type="transmembrane region" description="Helical" evidence="5">
    <location>
        <begin position="159"/>
        <end position="179"/>
    </location>
</feature>
<dbReference type="EMBL" id="CP119949">
    <property type="protein sequence ID" value="WFD01058.1"/>
    <property type="molecule type" value="Genomic_DNA"/>
</dbReference>
<dbReference type="Proteomes" id="UP001219567">
    <property type="component" value="Chromosome 7"/>
</dbReference>
<accession>A0AAJ5YWH6</accession>
<evidence type="ECO:0000259" key="6">
    <source>
        <dbReference type="Pfam" id="PF04116"/>
    </source>
</evidence>
<evidence type="ECO:0000256" key="4">
    <source>
        <dbReference type="ARBA" id="ARBA00023136"/>
    </source>
</evidence>
<evidence type="ECO:0000256" key="2">
    <source>
        <dbReference type="ARBA" id="ARBA00022692"/>
    </source>
</evidence>
<organism evidence="7 8">
    <name type="scientific">Malassezia yamatoensis</name>
    <dbReference type="NCBI Taxonomy" id="253288"/>
    <lineage>
        <taxon>Eukaryota</taxon>
        <taxon>Fungi</taxon>
        <taxon>Dikarya</taxon>
        <taxon>Basidiomycota</taxon>
        <taxon>Ustilaginomycotina</taxon>
        <taxon>Malasseziomycetes</taxon>
        <taxon>Malasseziales</taxon>
        <taxon>Malasseziaceae</taxon>
        <taxon>Malassezia</taxon>
    </lineage>
</organism>
<dbReference type="InterPro" id="IPR006694">
    <property type="entry name" value="Fatty_acid_hydroxylase"/>
</dbReference>
<keyword evidence="4 5" id="KW-0472">Membrane</keyword>
<keyword evidence="7" id="KW-0560">Oxidoreductase</keyword>
<dbReference type="EC" id="1.14.18.5" evidence="7"/>
<keyword evidence="3 5" id="KW-1133">Transmembrane helix</keyword>
<feature type="domain" description="Fatty acid hydroxylase" evidence="6">
    <location>
        <begin position="172"/>
        <end position="307"/>
    </location>
</feature>
<evidence type="ECO:0000313" key="8">
    <source>
        <dbReference type="Proteomes" id="UP001219567"/>
    </source>
</evidence>
<dbReference type="Pfam" id="PF04116">
    <property type="entry name" value="FA_hydroxylase"/>
    <property type="match status" value="1"/>
</dbReference>
<gene>
    <name evidence="7" type="primary">SUR2</name>
    <name evidence="7" type="ORF">MYAM1_003818</name>
</gene>
<sequence length="389" mass="45350">MGRGMLSDTEVGSLVRETYPFYYQKSARVLDWVSDKDLSLLLPLLVYWTTSLAYHALDTWQPKWSERYRMHPPEQLSKRNRVKMSRVLQMVVLQHIMQTILGYFVLDDTPHLGPYRTDVDPEAAVMQIASYLRSLFTWISAADPSRTTDVFLVRGSIALYWWGIPWVQFWGACLIMDAWQYMLHRLMHEVRFLYRHLHSHHHRLYVPYAFGALYNHPIEGLLLDTAGAAIAQWCSLLNLRQTMVFFTLSTYKTVSDHCGYAFPWYFHPFHLLFPNNAEYHDVHHQSQGLRYNYSQPFFVHFDTLLGTRMDPEQFHKMLDRAKTRLETPAETKQDAQRIATVALPARARESTVDDKATTQSPYTTATAWSMFLFLSVLFGPVVAYSLGSM</sequence>
<proteinExistence type="predicted"/>
<evidence type="ECO:0000256" key="1">
    <source>
        <dbReference type="ARBA" id="ARBA00004370"/>
    </source>
</evidence>
<dbReference type="AlphaFoldDB" id="A0AAJ5YWH6"/>
<dbReference type="GO" id="GO:0102772">
    <property type="term" value="F:sphingolipid C4-monooxygenase activity"/>
    <property type="evidence" value="ECO:0007669"/>
    <property type="project" value="UniProtKB-EC"/>
</dbReference>
<dbReference type="GO" id="GO:0016020">
    <property type="term" value="C:membrane"/>
    <property type="evidence" value="ECO:0007669"/>
    <property type="project" value="UniProtKB-SubCell"/>
</dbReference>
<dbReference type="GO" id="GO:0008610">
    <property type="term" value="P:lipid biosynthetic process"/>
    <property type="evidence" value="ECO:0007669"/>
    <property type="project" value="InterPro"/>
</dbReference>
<dbReference type="GO" id="GO:0005506">
    <property type="term" value="F:iron ion binding"/>
    <property type="evidence" value="ECO:0007669"/>
    <property type="project" value="InterPro"/>
</dbReference>
<name>A0AAJ5YWH6_9BASI</name>
<reference evidence="7 8" key="1">
    <citation type="submission" date="2023-03" db="EMBL/GenBank/DDBJ databases">
        <title>Mating type loci evolution in Malassezia.</title>
        <authorList>
            <person name="Coelho M.A."/>
        </authorList>
    </citation>
    <scope>NUCLEOTIDE SEQUENCE [LARGE SCALE GENOMIC DNA]</scope>
    <source>
        <strain evidence="7 8">CBS 9725</strain>
    </source>
</reference>
<protein>
    <submittedName>
        <fullName evidence="7">Sphingolipid C4-monooxygenase</fullName>
        <ecNumber evidence="7">1.14.18.5</ecNumber>
    </submittedName>
</protein>
<dbReference type="InterPro" id="IPR050307">
    <property type="entry name" value="Sterol_Desaturase_Related"/>
</dbReference>
<evidence type="ECO:0000256" key="3">
    <source>
        <dbReference type="ARBA" id="ARBA00022989"/>
    </source>
</evidence>
<keyword evidence="8" id="KW-1185">Reference proteome</keyword>
<keyword evidence="2 5" id="KW-0812">Transmembrane</keyword>
<dbReference type="PANTHER" id="PTHR11863">
    <property type="entry name" value="STEROL DESATURASE"/>
    <property type="match status" value="1"/>
</dbReference>
<evidence type="ECO:0000256" key="5">
    <source>
        <dbReference type="SAM" id="Phobius"/>
    </source>
</evidence>
<feature type="transmembrane region" description="Helical" evidence="5">
    <location>
        <begin position="87"/>
        <end position="106"/>
    </location>
</feature>